<dbReference type="EMBL" id="LCAW01000003">
    <property type="protein sequence ID" value="KKR99707.1"/>
    <property type="molecule type" value="Genomic_DNA"/>
</dbReference>
<evidence type="ECO:0000313" key="2">
    <source>
        <dbReference type="Proteomes" id="UP000033930"/>
    </source>
</evidence>
<organism evidence="1 2">
    <name type="scientific">Candidatus Uhrbacteria bacterium GW2011_GWC1_41_20</name>
    <dbReference type="NCBI Taxonomy" id="1618983"/>
    <lineage>
        <taxon>Bacteria</taxon>
        <taxon>Candidatus Uhriibacteriota</taxon>
    </lineage>
</organism>
<evidence type="ECO:0000313" key="1">
    <source>
        <dbReference type="EMBL" id="KKR99707.1"/>
    </source>
</evidence>
<sequence>MILMGAGCAVVDEDFPIVNKEAEPFEDIYYICTSTETENRIYETVFCGDDSCWLSFYDQNGNLIEKTPELGPGASNMN</sequence>
<name>A0A0G0YH88_9BACT</name>
<dbReference type="Proteomes" id="UP000033930">
    <property type="component" value="Unassembled WGS sequence"/>
</dbReference>
<proteinExistence type="predicted"/>
<reference evidence="1 2" key="1">
    <citation type="journal article" date="2015" name="Nature">
        <title>rRNA introns, odd ribosomes, and small enigmatic genomes across a large radiation of phyla.</title>
        <authorList>
            <person name="Brown C.T."/>
            <person name="Hug L.A."/>
            <person name="Thomas B.C."/>
            <person name="Sharon I."/>
            <person name="Castelle C.J."/>
            <person name="Singh A."/>
            <person name="Wilkins M.J."/>
            <person name="Williams K.H."/>
            <person name="Banfield J.F."/>
        </authorList>
    </citation>
    <scope>NUCLEOTIDE SEQUENCE [LARGE SCALE GENOMIC DNA]</scope>
</reference>
<accession>A0A0G0YH88</accession>
<gene>
    <name evidence="1" type="ORF">UU50_C0003G0012</name>
</gene>
<comment type="caution">
    <text evidence="1">The sequence shown here is derived from an EMBL/GenBank/DDBJ whole genome shotgun (WGS) entry which is preliminary data.</text>
</comment>
<dbReference type="AlphaFoldDB" id="A0A0G0YH88"/>
<protein>
    <submittedName>
        <fullName evidence="1">Uncharacterized protein</fullName>
    </submittedName>
</protein>